<evidence type="ECO:0000313" key="2">
    <source>
        <dbReference type="EMBL" id="KAG1364387.1"/>
    </source>
</evidence>
<dbReference type="Pfam" id="PF14111">
    <property type="entry name" value="DUF4283"/>
    <property type="match status" value="1"/>
</dbReference>
<dbReference type="AlphaFoldDB" id="A0A8K0NA13"/>
<organism evidence="2 3">
    <name type="scientific">Cocos nucifera</name>
    <name type="common">Coconut palm</name>
    <dbReference type="NCBI Taxonomy" id="13894"/>
    <lineage>
        <taxon>Eukaryota</taxon>
        <taxon>Viridiplantae</taxon>
        <taxon>Streptophyta</taxon>
        <taxon>Embryophyta</taxon>
        <taxon>Tracheophyta</taxon>
        <taxon>Spermatophyta</taxon>
        <taxon>Magnoliopsida</taxon>
        <taxon>Liliopsida</taxon>
        <taxon>Arecaceae</taxon>
        <taxon>Arecoideae</taxon>
        <taxon>Cocoseae</taxon>
        <taxon>Attaleinae</taxon>
        <taxon>Cocos</taxon>
    </lineage>
</organism>
<name>A0A8K0NA13_COCNU</name>
<dbReference type="OrthoDB" id="1001863at2759"/>
<dbReference type="InterPro" id="IPR040256">
    <property type="entry name" value="At4g02000-like"/>
</dbReference>
<protein>
    <recommendedName>
        <fullName evidence="1">DUF4283 domain-containing protein</fullName>
    </recommendedName>
</protein>
<dbReference type="InterPro" id="IPR025558">
    <property type="entry name" value="DUF4283"/>
</dbReference>
<dbReference type="Proteomes" id="UP000797356">
    <property type="component" value="Chromosome 11"/>
</dbReference>
<comment type="caution">
    <text evidence="2">The sequence shown here is derived from an EMBL/GenBank/DDBJ whole genome shotgun (WGS) entry which is preliminary data.</text>
</comment>
<proteinExistence type="predicted"/>
<evidence type="ECO:0000313" key="3">
    <source>
        <dbReference type="Proteomes" id="UP000797356"/>
    </source>
</evidence>
<accession>A0A8K0NA13</accession>
<reference evidence="2" key="1">
    <citation type="journal article" date="2017" name="Gigascience">
        <title>The genome draft of coconut (Cocos nucifera).</title>
        <authorList>
            <person name="Xiao Y."/>
            <person name="Xu P."/>
            <person name="Fan H."/>
            <person name="Baudouin L."/>
            <person name="Xia W."/>
            <person name="Bocs S."/>
            <person name="Xu J."/>
            <person name="Li Q."/>
            <person name="Guo A."/>
            <person name="Zhou L."/>
            <person name="Li J."/>
            <person name="Wu Y."/>
            <person name="Ma Z."/>
            <person name="Armero A."/>
            <person name="Issali A.E."/>
            <person name="Liu N."/>
            <person name="Peng M."/>
            <person name="Yang Y."/>
        </authorList>
    </citation>
    <scope>NUCLEOTIDE SEQUENCE</scope>
    <source>
        <tissue evidence="2">Spear leaf of Hainan Tall coconut</tissue>
    </source>
</reference>
<evidence type="ECO:0000259" key="1">
    <source>
        <dbReference type="Pfam" id="PF14111"/>
    </source>
</evidence>
<reference evidence="2" key="2">
    <citation type="submission" date="2019-07" db="EMBL/GenBank/DDBJ databases">
        <authorList>
            <person name="Yang Y."/>
            <person name="Bocs S."/>
            <person name="Baudouin L."/>
        </authorList>
    </citation>
    <scope>NUCLEOTIDE SEQUENCE</scope>
    <source>
        <tissue evidence="2">Spear leaf of Hainan Tall coconut</tissue>
    </source>
</reference>
<sequence>MAKEFKLHGQLQYELEPFAPAEDHHLVRFRSPEDCKKVLDGGPWFVAGQLMTVEPWVSDFVPRVNVVRWTIIWVQISGLPMEYQDKEVLMEIAGEAGKPIGLDEFTDHHRKIEFARAQVEVDATEPLKPGISIRGIAGLFRQPFVYEKITIVCYRCSRVDHSNDECRFSPEEKLCLGHELQPENVLGGSTTVELAEEMAVETEQQPRMIRPRMGPWVATSRIR</sequence>
<keyword evidence="3" id="KW-1185">Reference proteome</keyword>
<feature type="domain" description="DUF4283" evidence="1">
    <location>
        <begin position="24"/>
        <end position="62"/>
    </location>
</feature>
<dbReference type="PANTHER" id="PTHR31286:SF99">
    <property type="entry name" value="DUF4283 DOMAIN-CONTAINING PROTEIN"/>
    <property type="match status" value="1"/>
</dbReference>
<gene>
    <name evidence="2" type="ORF">COCNU_11G012140</name>
</gene>
<dbReference type="PANTHER" id="PTHR31286">
    <property type="entry name" value="GLYCINE-RICH CELL WALL STRUCTURAL PROTEIN 1.8-LIKE"/>
    <property type="match status" value="1"/>
</dbReference>
<dbReference type="EMBL" id="CM017882">
    <property type="protein sequence ID" value="KAG1364387.1"/>
    <property type="molecule type" value="Genomic_DNA"/>
</dbReference>